<dbReference type="InParanoid" id="E2ABD4"/>
<sequence length="164" mass="19048">MADEIAKQTLLNRVKEQGEAVRRLKAAQADKTQGYREQSDINVELESLNNDFANVSYVCGWWPTSKDTELFDKLNVICNDELARWPYLNRWHVNMKSFTQEERLAFPLAEAPFTSLAEKIDLLKITLYVTKDMLDKKVRQSVACKQSCHKLLQHCEKQVFDFSS</sequence>
<gene>
    <name evidence="1" type="ORF">EAG_13932</name>
</gene>
<organism evidence="2">
    <name type="scientific">Camponotus floridanus</name>
    <name type="common">Florida carpenter ant</name>
    <dbReference type="NCBI Taxonomy" id="104421"/>
    <lineage>
        <taxon>Eukaryota</taxon>
        <taxon>Metazoa</taxon>
        <taxon>Ecdysozoa</taxon>
        <taxon>Arthropoda</taxon>
        <taxon>Hexapoda</taxon>
        <taxon>Insecta</taxon>
        <taxon>Pterygota</taxon>
        <taxon>Neoptera</taxon>
        <taxon>Endopterygota</taxon>
        <taxon>Hymenoptera</taxon>
        <taxon>Apocrita</taxon>
        <taxon>Aculeata</taxon>
        <taxon>Formicoidea</taxon>
        <taxon>Formicidae</taxon>
        <taxon>Formicinae</taxon>
        <taxon>Camponotus</taxon>
    </lineage>
</organism>
<proteinExistence type="predicted"/>
<accession>E2ABD4</accession>
<protein>
    <submittedName>
        <fullName evidence="1">Uncharacterized protein</fullName>
    </submittedName>
</protein>
<dbReference type="Proteomes" id="UP000000311">
    <property type="component" value="Unassembled WGS sequence"/>
</dbReference>
<evidence type="ECO:0000313" key="1">
    <source>
        <dbReference type="EMBL" id="EFN69255.1"/>
    </source>
</evidence>
<dbReference type="Gene3D" id="1.10.287.10">
    <property type="entry name" value="S15/NS1, RNA-binding"/>
    <property type="match status" value="1"/>
</dbReference>
<keyword evidence="2" id="KW-1185">Reference proteome</keyword>
<name>E2ABD4_CAMFO</name>
<reference evidence="1 2" key="1">
    <citation type="journal article" date="2010" name="Science">
        <title>Genomic comparison of the ants Camponotus floridanus and Harpegnathos saltator.</title>
        <authorList>
            <person name="Bonasio R."/>
            <person name="Zhang G."/>
            <person name="Ye C."/>
            <person name="Mutti N.S."/>
            <person name="Fang X."/>
            <person name="Qin N."/>
            <person name="Donahue G."/>
            <person name="Yang P."/>
            <person name="Li Q."/>
            <person name="Li C."/>
            <person name="Zhang P."/>
            <person name="Huang Z."/>
            <person name="Berger S.L."/>
            <person name="Reinberg D."/>
            <person name="Wang J."/>
            <person name="Liebig J."/>
        </authorList>
    </citation>
    <scope>NUCLEOTIDE SEQUENCE [LARGE SCALE GENOMIC DNA]</scope>
    <source>
        <strain evidence="2">C129</strain>
    </source>
</reference>
<evidence type="ECO:0000313" key="2">
    <source>
        <dbReference type="Proteomes" id="UP000000311"/>
    </source>
</evidence>
<dbReference type="AlphaFoldDB" id="E2ABD4"/>
<dbReference type="OrthoDB" id="1906957at2759"/>
<dbReference type="EMBL" id="GL438237">
    <property type="protein sequence ID" value="EFN69255.1"/>
    <property type="molecule type" value="Genomic_DNA"/>
</dbReference>